<name>M8C2Q7_AEGTA</name>
<organism evidence="1">
    <name type="scientific">Aegilops tauschii</name>
    <name type="common">Tausch's goatgrass</name>
    <name type="synonym">Aegilops squarrosa</name>
    <dbReference type="NCBI Taxonomy" id="37682"/>
    <lineage>
        <taxon>Eukaryota</taxon>
        <taxon>Viridiplantae</taxon>
        <taxon>Streptophyta</taxon>
        <taxon>Embryophyta</taxon>
        <taxon>Tracheophyta</taxon>
        <taxon>Spermatophyta</taxon>
        <taxon>Magnoliopsida</taxon>
        <taxon>Liliopsida</taxon>
        <taxon>Poales</taxon>
        <taxon>Poaceae</taxon>
        <taxon>BOP clade</taxon>
        <taxon>Pooideae</taxon>
        <taxon>Triticodae</taxon>
        <taxon>Triticeae</taxon>
        <taxon>Triticinae</taxon>
        <taxon>Aegilops</taxon>
    </lineage>
</organism>
<proteinExistence type="predicted"/>
<dbReference type="AlphaFoldDB" id="M8C2Q7"/>
<dbReference type="PANTHER" id="PTHR34145">
    <property type="entry name" value="OS02G0105600 PROTEIN"/>
    <property type="match status" value="1"/>
</dbReference>
<protein>
    <recommendedName>
        <fullName evidence="2">FBD domain-containing protein</fullName>
    </recommendedName>
</protein>
<accession>M8C2Q7</accession>
<evidence type="ECO:0008006" key="2">
    <source>
        <dbReference type="Google" id="ProtNLM"/>
    </source>
</evidence>
<sequence>MAALSGVVFPLGGIVLEVPGHDQRHIFPYIVGEDENMTMSFPTRSRRFCRLNDLTMSTASSSTSAREICSCHDEVVQPAKQRRSSSAAGPVAPKPSRDTEAQDLQGGAAEATANCGKNLVGECSNKVWRRSGADAVSCTSHTDDGGCYNHWAALHRCEPGRNDPLQPSDLPIRQPNADNGVLQLTRCLDIVPRLETLHLDMVYLNLDDGGSDEVVEEEGSHMSHHGHLRTVYMSGFRCYNDQVKLAYCILQNARVLEHMEIQPRVAAGMVAFQ</sequence>
<dbReference type="InterPro" id="IPR053772">
    <property type="entry name" value="At1g61320/At1g61330-like"/>
</dbReference>
<dbReference type="PANTHER" id="PTHR34145:SF46">
    <property type="entry name" value="OS06G0716467 PROTEIN"/>
    <property type="match status" value="1"/>
</dbReference>
<reference evidence="1" key="1">
    <citation type="submission" date="2015-06" db="UniProtKB">
        <authorList>
            <consortium name="EnsemblPlants"/>
        </authorList>
    </citation>
    <scope>IDENTIFICATION</scope>
</reference>
<dbReference type="EnsemblPlants" id="EMT31560">
    <property type="protein sequence ID" value="EMT31560"/>
    <property type="gene ID" value="F775_24055"/>
</dbReference>
<evidence type="ECO:0000313" key="1">
    <source>
        <dbReference type="EnsemblPlants" id="EMT31560"/>
    </source>
</evidence>